<evidence type="ECO:0000256" key="3">
    <source>
        <dbReference type="ARBA" id="ARBA00035112"/>
    </source>
</evidence>
<keyword evidence="6" id="KW-1185">Reference proteome</keyword>
<reference evidence="5 6" key="1">
    <citation type="submission" date="2024-01" db="EMBL/GenBank/DDBJ databases">
        <title>A draft genome for a cacao thread blight-causing isolate of Paramarasmius palmivorus.</title>
        <authorList>
            <person name="Baruah I.K."/>
            <person name="Bukari Y."/>
            <person name="Amoako-Attah I."/>
            <person name="Meinhardt L.W."/>
            <person name="Bailey B.A."/>
            <person name="Cohen S.P."/>
        </authorList>
    </citation>
    <scope>NUCLEOTIDE SEQUENCE [LARGE SCALE GENOMIC DNA]</scope>
    <source>
        <strain evidence="5 6">GH-12</strain>
    </source>
</reference>
<dbReference type="GO" id="GO:0043386">
    <property type="term" value="P:mycotoxin biosynthetic process"/>
    <property type="evidence" value="ECO:0007669"/>
    <property type="project" value="InterPro"/>
</dbReference>
<name>A0AAW0DK72_9AGAR</name>
<evidence type="ECO:0000313" key="5">
    <source>
        <dbReference type="EMBL" id="KAK7052916.1"/>
    </source>
</evidence>
<dbReference type="PANTHER" id="PTHR33365:SF11">
    <property type="entry name" value="TAT PATHWAY SIGNAL SEQUENCE"/>
    <property type="match status" value="1"/>
</dbReference>
<dbReference type="EMBL" id="JAYKXP010000011">
    <property type="protein sequence ID" value="KAK7052916.1"/>
    <property type="molecule type" value="Genomic_DNA"/>
</dbReference>
<dbReference type="Pfam" id="PF11807">
    <property type="entry name" value="UstYa"/>
    <property type="match status" value="1"/>
</dbReference>
<accession>A0AAW0DK72</accession>
<comment type="similarity">
    <text evidence="3">Belongs to the ustYa family.</text>
</comment>
<dbReference type="InterPro" id="IPR021765">
    <property type="entry name" value="UstYa-like"/>
</dbReference>
<dbReference type="AlphaFoldDB" id="A0AAW0DK72"/>
<dbReference type="Proteomes" id="UP001383192">
    <property type="component" value="Unassembled WGS sequence"/>
</dbReference>
<feature type="transmembrane region" description="Helical" evidence="4">
    <location>
        <begin position="6"/>
        <end position="24"/>
    </location>
</feature>
<comment type="pathway">
    <text evidence="1">Mycotoxin biosynthesis.</text>
</comment>
<comment type="caution">
    <text evidence="5">The sequence shown here is derived from an EMBL/GenBank/DDBJ whole genome shotgun (WGS) entry which is preliminary data.</text>
</comment>
<dbReference type="GO" id="GO:0016491">
    <property type="term" value="F:oxidoreductase activity"/>
    <property type="evidence" value="ECO:0007669"/>
    <property type="project" value="UniProtKB-KW"/>
</dbReference>
<evidence type="ECO:0000256" key="1">
    <source>
        <dbReference type="ARBA" id="ARBA00004685"/>
    </source>
</evidence>
<sequence length="218" mass="25682">MRYLETLTIIIATLSTFLVSYSIFHNHRRTLLGNTFASEVKFRDIRLRPDAVEGYSFEGDDYPSFAPIPFANPVRITMEESVHYTVDFDPNITTQEWLYNSPHGSGIYRLGSKNRAFYVAMYHYLHCLRRMHAAFMFVPTEGEWLHLQHCLNSLRQAILCQADATLEVGDFATRNFEVERFGATHTCHDVEVIYNEVQRDWLRWRRYMKGNDLPEWLD</sequence>
<proteinExistence type="inferred from homology"/>
<protein>
    <submittedName>
        <fullName evidence="5">Uncharacterized protein</fullName>
    </submittedName>
</protein>
<keyword evidence="4" id="KW-0812">Transmembrane</keyword>
<evidence type="ECO:0000256" key="4">
    <source>
        <dbReference type="SAM" id="Phobius"/>
    </source>
</evidence>
<keyword evidence="4" id="KW-0472">Membrane</keyword>
<keyword evidence="2" id="KW-0560">Oxidoreductase</keyword>
<keyword evidence="4" id="KW-1133">Transmembrane helix</keyword>
<organism evidence="5 6">
    <name type="scientific">Paramarasmius palmivorus</name>
    <dbReference type="NCBI Taxonomy" id="297713"/>
    <lineage>
        <taxon>Eukaryota</taxon>
        <taxon>Fungi</taxon>
        <taxon>Dikarya</taxon>
        <taxon>Basidiomycota</taxon>
        <taxon>Agaricomycotina</taxon>
        <taxon>Agaricomycetes</taxon>
        <taxon>Agaricomycetidae</taxon>
        <taxon>Agaricales</taxon>
        <taxon>Marasmiineae</taxon>
        <taxon>Marasmiaceae</taxon>
        <taxon>Paramarasmius</taxon>
    </lineage>
</organism>
<evidence type="ECO:0000313" key="6">
    <source>
        <dbReference type="Proteomes" id="UP001383192"/>
    </source>
</evidence>
<dbReference type="PANTHER" id="PTHR33365">
    <property type="entry name" value="YALI0B05434P"/>
    <property type="match status" value="1"/>
</dbReference>
<evidence type="ECO:0000256" key="2">
    <source>
        <dbReference type="ARBA" id="ARBA00023002"/>
    </source>
</evidence>
<gene>
    <name evidence="5" type="ORF">VNI00_004236</name>
</gene>